<dbReference type="AlphaFoldDB" id="A0A8T3BBT5"/>
<reference evidence="1" key="1">
    <citation type="journal article" date="2022" name="Front. Genet.">
        <title>Chromosome-Scale Assembly of the Dendrobium nobile Genome Provides Insights Into the Molecular Mechanism of the Biosynthesis of the Medicinal Active Ingredient of Dendrobium.</title>
        <authorList>
            <person name="Xu Q."/>
            <person name="Niu S.-C."/>
            <person name="Li K.-L."/>
            <person name="Zheng P.-J."/>
            <person name="Zhang X.-J."/>
            <person name="Jia Y."/>
            <person name="Liu Y."/>
            <person name="Niu Y.-X."/>
            <person name="Yu L.-H."/>
            <person name="Chen D.-F."/>
            <person name="Zhang G.-Q."/>
        </authorList>
    </citation>
    <scope>NUCLEOTIDE SEQUENCE</scope>
    <source>
        <tissue evidence="1">Leaf</tissue>
    </source>
</reference>
<keyword evidence="2" id="KW-1185">Reference proteome</keyword>
<organism evidence="1 2">
    <name type="scientific">Dendrobium nobile</name>
    <name type="common">Orchid</name>
    <dbReference type="NCBI Taxonomy" id="94219"/>
    <lineage>
        <taxon>Eukaryota</taxon>
        <taxon>Viridiplantae</taxon>
        <taxon>Streptophyta</taxon>
        <taxon>Embryophyta</taxon>
        <taxon>Tracheophyta</taxon>
        <taxon>Spermatophyta</taxon>
        <taxon>Magnoliopsida</taxon>
        <taxon>Liliopsida</taxon>
        <taxon>Asparagales</taxon>
        <taxon>Orchidaceae</taxon>
        <taxon>Epidendroideae</taxon>
        <taxon>Malaxideae</taxon>
        <taxon>Dendrobiinae</taxon>
        <taxon>Dendrobium</taxon>
    </lineage>
</organism>
<proteinExistence type="predicted"/>
<dbReference type="EMBL" id="JAGYWB010000011">
    <property type="protein sequence ID" value="KAI0504956.1"/>
    <property type="molecule type" value="Genomic_DNA"/>
</dbReference>
<dbReference type="Proteomes" id="UP000829196">
    <property type="component" value="Unassembled WGS sequence"/>
</dbReference>
<evidence type="ECO:0000313" key="1">
    <source>
        <dbReference type="EMBL" id="KAI0504956.1"/>
    </source>
</evidence>
<name>A0A8T3BBT5_DENNO</name>
<comment type="caution">
    <text evidence="1">The sequence shown here is derived from an EMBL/GenBank/DDBJ whole genome shotgun (WGS) entry which is preliminary data.</text>
</comment>
<accession>A0A8T3BBT5</accession>
<gene>
    <name evidence="1" type="ORF">KFK09_015913</name>
</gene>
<evidence type="ECO:0000313" key="2">
    <source>
        <dbReference type="Proteomes" id="UP000829196"/>
    </source>
</evidence>
<sequence>MDVGRTVVSDKGMKNCSRQETGVRKTVIVRWYSGRTLGAKWCPSISLRVMWWSGRSPGLKWWFSRSPGIRGWTDRTLGVRREKEKGKEKKSLISEAAERFSFDAAVGKSVDLVVRAREQEIEIDPDLQVKRYGTSGRIQYTE</sequence>
<protein>
    <submittedName>
        <fullName evidence="1">Uncharacterized protein</fullName>
    </submittedName>
</protein>